<name>A0A1M6N4U6_9BRAD</name>
<dbReference type="AlphaFoldDB" id="A0A1M6N4U6"/>
<dbReference type="SUPFAM" id="SSF51182">
    <property type="entry name" value="RmlC-like cupins"/>
    <property type="match status" value="1"/>
</dbReference>
<dbReference type="Proteomes" id="UP000189935">
    <property type="component" value="Chromosome I"/>
</dbReference>
<dbReference type="OrthoDB" id="9793147at2"/>
<evidence type="ECO:0000313" key="2">
    <source>
        <dbReference type="EMBL" id="SHJ90730.1"/>
    </source>
</evidence>
<feature type="domain" description="ChrR-like cupin" evidence="1">
    <location>
        <begin position="10"/>
        <end position="104"/>
    </location>
</feature>
<protein>
    <submittedName>
        <fullName evidence="2">ChrR Cupin-like domain-containing protein</fullName>
    </submittedName>
</protein>
<sequence length="110" mass="12773">MPKPELEFFPTENIPWVPVEGAPPGHYQKILTEDPDRMFVTRMLKVDPGCASTETFVHDFWEEVYILEGNQWDGDQFFEKGMYACRPPGMKHGPYRTEGGVVTFEVRYAR</sequence>
<dbReference type="EMBL" id="LT670844">
    <property type="protein sequence ID" value="SHJ90730.1"/>
    <property type="molecule type" value="Genomic_DNA"/>
</dbReference>
<dbReference type="InterPro" id="IPR025979">
    <property type="entry name" value="ChrR-like_cupin_dom"/>
</dbReference>
<organism evidence="2 3">
    <name type="scientific">Bradyrhizobium lablabi</name>
    <dbReference type="NCBI Taxonomy" id="722472"/>
    <lineage>
        <taxon>Bacteria</taxon>
        <taxon>Pseudomonadati</taxon>
        <taxon>Pseudomonadota</taxon>
        <taxon>Alphaproteobacteria</taxon>
        <taxon>Hyphomicrobiales</taxon>
        <taxon>Nitrobacteraceae</taxon>
        <taxon>Bradyrhizobium</taxon>
    </lineage>
</organism>
<evidence type="ECO:0000259" key="1">
    <source>
        <dbReference type="Pfam" id="PF12973"/>
    </source>
</evidence>
<dbReference type="Gene3D" id="2.60.120.10">
    <property type="entry name" value="Jelly Rolls"/>
    <property type="match status" value="1"/>
</dbReference>
<gene>
    <name evidence="2" type="ORF">SAMN05444159_1863</name>
</gene>
<dbReference type="InterPro" id="IPR014710">
    <property type="entry name" value="RmlC-like_jellyroll"/>
</dbReference>
<dbReference type="InterPro" id="IPR011051">
    <property type="entry name" value="RmlC_Cupin_sf"/>
</dbReference>
<reference evidence="2 3" key="1">
    <citation type="submission" date="2016-11" db="EMBL/GenBank/DDBJ databases">
        <authorList>
            <person name="Jaros S."/>
            <person name="Januszkiewicz K."/>
            <person name="Wedrychowicz H."/>
        </authorList>
    </citation>
    <scope>NUCLEOTIDE SEQUENCE [LARGE SCALE GENOMIC DNA]</scope>
    <source>
        <strain evidence="2 3">GAS499</strain>
    </source>
</reference>
<dbReference type="Pfam" id="PF12973">
    <property type="entry name" value="Cupin_7"/>
    <property type="match status" value="1"/>
</dbReference>
<dbReference type="RefSeq" id="WP_079537899.1">
    <property type="nucleotide sequence ID" value="NZ_LT670844.1"/>
</dbReference>
<proteinExistence type="predicted"/>
<accession>A0A1M6N4U6</accession>
<evidence type="ECO:0000313" key="3">
    <source>
        <dbReference type="Proteomes" id="UP000189935"/>
    </source>
</evidence>